<dbReference type="AlphaFoldDB" id="A0A2A6BA47"/>
<organism evidence="2 3">
    <name type="scientific">Pristionchus pacificus</name>
    <name type="common">Parasitic nematode worm</name>
    <dbReference type="NCBI Taxonomy" id="54126"/>
    <lineage>
        <taxon>Eukaryota</taxon>
        <taxon>Metazoa</taxon>
        <taxon>Ecdysozoa</taxon>
        <taxon>Nematoda</taxon>
        <taxon>Chromadorea</taxon>
        <taxon>Rhabditida</taxon>
        <taxon>Rhabditina</taxon>
        <taxon>Diplogasteromorpha</taxon>
        <taxon>Diplogasteroidea</taxon>
        <taxon>Neodiplogasteridae</taxon>
        <taxon>Pristionchus</taxon>
    </lineage>
</organism>
<evidence type="ECO:0000256" key="1">
    <source>
        <dbReference type="SAM" id="MobiDB-lite"/>
    </source>
</evidence>
<accession>A0A8R1YFT8</accession>
<dbReference type="InterPro" id="IPR028124">
    <property type="entry name" value="SMAP_dom"/>
</dbReference>
<dbReference type="Proteomes" id="UP000005239">
    <property type="component" value="Unassembled WGS sequence"/>
</dbReference>
<keyword evidence="3" id="KW-1185">Reference proteome</keyword>
<feature type="compositionally biased region" description="Basic and acidic residues" evidence="1">
    <location>
        <begin position="67"/>
        <end position="77"/>
    </location>
</feature>
<feature type="compositionally biased region" description="Basic and acidic residues" evidence="1">
    <location>
        <begin position="86"/>
        <end position="180"/>
    </location>
</feature>
<dbReference type="Pfam" id="PF15477">
    <property type="entry name" value="SMAP"/>
    <property type="match status" value="1"/>
</dbReference>
<evidence type="ECO:0000313" key="2">
    <source>
        <dbReference type="EnsemblMetazoa" id="PPA19920.1"/>
    </source>
</evidence>
<reference evidence="3" key="1">
    <citation type="journal article" date="2008" name="Nat. Genet.">
        <title>The Pristionchus pacificus genome provides a unique perspective on nematode lifestyle and parasitism.</title>
        <authorList>
            <person name="Dieterich C."/>
            <person name="Clifton S.W."/>
            <person name="Schuster L.N."/>
            <person name="Chinwalla A."/>
            <person name="Delehaunty K."/>
            <person name="Dinkelacker I."/>
            <person name="Fulton L."/>
            <person name="Fulton R."/>
            <person name="Godfrey J."/>
            <person name="Minx P."/>
            <person name="Mitreva M."/>
            <person name="Roeseler W."/>
            <person name="Tian H."/>
            <person name="Witte H."/>
            <person name="Yang S.P."/>
            <person name="Wilson R.K."/>
            <person name="Sommer R.J."/>
        </authorList>
    </citation>
    <scope>NUCLEOTIDE SEQUENCE [LARGE SCALE GENOMIC DNA]</scope>
    <source>
        <strain evidence="3">PS312</strain>
    </source>
</reference>
<dbReference type="PANTHER" id="PTHR22426:SF2">
    <property type="entry name" value="ARGININE_SERINE-RICH COILED-COIL PROTEIN 2"/>
    <property type="match status" value="1"/>
</dbReference>
<dbReference type="PANTHER" id="PTHR22426">
    <property type="entry name" value="ARGININE_SERINE-RICH COILED-COIL PROTEIN 2"/>
    <property type="match status" value="1"/>
</dbReference>
<evidence type="ECO:0000313" key="3">
    <source>
        <dbReference type="Proteomes" id="UP000005239"/>
    </source>
</evidence>
<dbReference type="OrthoDB" id="1928974at2759"/>
<proteinExistence type="predicted"/>
<gene>
    <name evidence="2" type="primary">WBGene00109474</name>
</gene>
<feature type="region of interest" description="Disordered" evidence="1">
    <location>
        <begin position="1"/>
        <end position="226"/>
    </location>
</feature>
<name>A0A2A6BA47_PRIPA</name>
<accession>A0A2A6BA47</accession>
<sequence length="308" mass="36313">MSSHKRFESDGEEEEVVKKEKKKEKKEENEEEEVVKKEKKDKKKKRDREKETEEDIEDGKKEKKKNKGDSDESEERHKEKKKKDKKRDEEVKEHREEKHHDRPKEERSDRDNWRKNDWNRNDNRNKNDNWNKNDDRGGQWKRDRDARQDRGNRGDWNRNDNRNNFRNNDRKRQDPRDNDPSKPAWATGAVMDRAKELKQRQLLWKKPAEGEEASSSTASQEKPVEKNAGMWSAAFTAAVGGNSAQSSKFMKLMGIKNAPAEADNMDDKKVKEEQAKQKALMAGLERQYEVSREFSHQGRGKGLGFGGY</sequence>
<dbReference type="EnsemblMetazoa" id="PPA19920.1">
    <property type="protein sequence ID" value="PPA19920.1"/>
    <property type="gene ID" value="WBGene00109474"/>
</dbReference>
<protein>
    <submittedName>
        <fullName evidence="2">SMAP domain-containing protein</fullName>
    </submittedName>
</protein>
<feature type="compositionally biased region" description="Basic residues" evidence="1">
    <location>
        <begin position="37"/>
        <end position="47"/>
    </location>
</feature>
<reference evidence="2" key="2">
    <citation type="submission" date="2022-06" db="UniProtKB">
        <authorList>
            <consortium name="EnsemblMetazoa"/>
        </authorList>
    </citation>
    <scope>IDENTIFICATION</scope>
    <source>
        <strain evidence="2">PS312</strain>
    </source>
</reference>